<sequence length="302" mass="33307">MSSTNQVARLGGWKIEKKNGPPSRVAVVEQENIETVHAPKHIQAAGALCMDRVAVLWSVPTAHRPREVKGPVPSSHLQISRVRQLPAADSGAPMKHRTLKDDGLHDSVTLGIAFAKGYFKPGGPYVMQPIWAAQSAFGSFLSGAMATSLYRFLDELNHGIAKCGRVNTAYALRGHLKSEAKVFKSPLIQDHPEQIPKGLVAFDGIVLGCRFTRSIREQVVDDKNNEDSAVYVMRERKAIAWAESVNRSLALDWRVKNAKSNPMWPGCKALYSENNAKGFLLLKAAYEIISSWLEAEASVYKF</sequence>
<gene>
    <name evidence="1" type="ORF">DFH08DRAFT_801948</name>
</gene>
<comment type="caution">
    <text evidence="1">The sequence shown here is derived from an EMBL/GenBank/DDBJ whole genome shotgun (WGS) entry which is preliminary data.</text>
</comment>
<evidence type="ECO:0000313" key="1">
    <source>
        <dbReference type="EMBL" id="KAJ7358099.1"/>
    </source>
</evidence>
<reference evidence="1" key="1">
    <citation type="submission" date="2023-03" db="EMBL/GenBank/DDBJ databases">
        <title>Massive genome expansion in bonnet fungi (Mycena s.s.) driven by repeated elements and novel gene families across ecological guilds.</title>
        <authorList>
            <consortium name="Lawrence Berkeley National Laboratory"/>
            <person name="Harder C.B."/>
            <person name="Miyauchi S."/>
            <person name="Viragh M."/>
            <person name="Kuo A."/>
            <person name="Thoen E."/>
            <person name="Andreopoulos B."/>
            <person name="Lu D."/>
            <person name="Skrede I."/>
            <person name="Drula E."/>
            <person name="Henrissat B."/>
            <person name="Morin E."/>
            <person name="Kohler A."/>
            <person name="Barry K."/>
            <person name="LaButti K."/>
            <person name="Morin E."/>
            <person name="Salamov A."/>
            <person name="Lipzen A."/>
            <person name="Mereny Z."/>
            <person name="Hegedus B."/>
            <person name="Baldrian P."/>
            <person name="Stursova M."/>
            <person name="Weitz H."/>
            <person name="Taylor A."/>
            <person name="Grigoriev I.V."/>
            <person name="Nagy L.G."/>
            <person name="Martin F."/>
            <person name="Kauserud H."/>
        </authorList>
    </citation>
    <scope>NUCLEOTIDE SEQUENCE</scope>
    <source>
        <strain evidence="1">CBHHK002</strain>
    </source>
</reference>
<organism evidence="1 2">
    <name type="scientific">Mycena albidolilacea</name>
    <dbReference type="NCBI Taxonomy" id="1033008"/>
    <lineage>
        <taxon>Eukaryota</taxon>
        <taxon>Fungi</taxon>
        <taxon>Dikarya</taxon>
        <taxon>Basidiomycota</taxon>
        <taxon>Agaricomycotina</taxon>
        <taxon>Agaricomycetes</taxon>
        <taxon>Agaricomycetidae</taxon>
        <taxon>Agaricales</taxon>
        <taxon>Marasmiineae</taxon>
        <taxon>Mycenaceae</taxon>
        <taxon>Mycena</taxon>
    </lineage>
</organism>
<dbReference type="Proteomes" id="UP001218218">
    <property type="component" value="Unassembled WGS sequence"/>
</dbReference>
<name>A0AAD7AGK7_9AGAR</name>
<protein>
    <submittedName>
        <fullName evidence="1">Uncharacterized protein</fullName>
    </submittedName>
</protein>
<dbReference type="EMBL" id="JARIHO010000007">
    <property type="protein sequence ID" value="KAJ7358099.1"/>
    <property type="molecule type" value="Genomic_DNA"/>
</dbReference>
<evidence type="ECO:0000313" key="2">
    <source>
        <dbReference type="Proteomes" id="UP001218218"/>
    </source>
</evidence>
<dbReference type="AlphaFoldDB" id="A0AAD7AGK7"/>
<keyword evidence="2" id="KW-1185">Reference proteome</keyword>
<proteinExistence type="predicted"/>
<accession>A0AAD7AGK7</accession>